<keyword evidence="5" id="KW-1185">Reference proteome</keyword>
<dbReference type="InterPro" id="IPR003812">
    <property type="entry name" value="Fido"/>
</dbReference>
<keyword evidence="1" id="KW-0547">Nucleotide-binding</keyword>
<evidence type="ECO:0000259" key="2">
    <source>
        <dbReference type="PROSITE" id="PS50987"/>
    </source>
</evidence>
<proteinExistence type="predicted"/>
<feature type="domain" description="HTH arsR-type" evidence="2">
    <location>
        <begin position="1"/>
        <end position="90"/>
    </location>
</feature>
<dbReference type="Pfam" id="PF02661">
    <property type="entry name" value="Fic"/>
    <property type="match status" value="1"/>
</dbReference>
<dbReference type="PROSITE" id="PS51459">
    <property type="entry name" value="FIDO"/>
    <property type="match status" value="1"/>
</dbReference>
<gene>
    <name evidence="4" type="ORF">LMG3431_03558</name>
</gene>
<feature type="binding site" evidence="1">
    <location>
        <begin position="305"/>
        <end position="312"/>
    </location>
    <ligand>
        <name>ATP</name>
        <dbReference type="ChEBI" id="CHEBI:30616"/>
    </ligand>
</feature>
<dbReference type="PROSITE" id="PS50987">
    <property type="entry name" value="HTH_ARSR_2"/>
    <property type="match status" value="1"/>
</dbReference>
<dbReference type="GO" id="GO:0003700">
    <property type="term" value="F:DNA-binding transcription factor activity"/>
    <property type="evidence" value="ECO:0007669"/>
    <property type="project" value="InterPro"/>
</dbReference>
<sequence length="459" mass="51165">MTTREHILQLLRAQQQENLPWLSSSELAYQTGASWSTVKRQLDMLRKAGLVLREGQGRATRYGIAGKAPAWTPTAANIATRLADSASEATGMIWSTRGQALLARLRQPLAARTPMGYQRAFVDDYVPNQSFLLLPSLAQALADEGRMPGQLPAGTYARRVLEPLLLDLSWSSSRLEGNRYSLLATQELFRRGTAGEDLDAVMLLNHKAAIEFMVDAVPKYGLTSAVIGNLHAILMQDLLADAEGLGRVRQTMVNIHGTTYVPAQTPLLLQEMFDHIVEKGRLIKNPVEAAFFLWVNLAYLQHFEDGNKRTSRLSANIPLMLYNCAPLSFLDVETQDYAYAMLGIYECGDVTLAADLFAWAYRRSIRKYAVQLDAAGVPDPVRLRFREKLNEAISRVVRERQTADAAVAALGLSEDDARVFRPMLAQELRVLDLHNCARYRLPMEQVRAWIDAGRPGHSA</sequence>
<evidence type="ECO:0000259" key="3">
    <source>
        <dbReference type="PROSITE" id="PS51459"/>
    </source>
</evidence>
<dbReference type="InterPro" id="IPR011991">
    <property type="entry name" value="ArsR-like_HTH"/>
</dbReference>
<evidence type="ECO:0000313" key="5">
    <source>
        <dbReference type="Proteomes" id="UP000494108"/>
    </source>
</evidence>
<evidence type="ECO:0000256" key="1">
    <source>
        <dbReference type="PIRSR" id="PIRSR640198-2"/>
    </source>
</evidence>
<dbReference type="InterPro" id="IPR036388">
    <property type="entry name" value="WH-like_DNA-bd_sf"/>
</dbReference>
<dbReference type="CDD" id="cd00090">
    <property type="entry name" value="HTH_ARSR"/>
    <property type="match status" value="1"/>
</dbReference>
<protein>
    <recommendedName>
        <fullName evidence="6">Fido domain-containing protein</fullName>
    </recommendedName>
</protein>
<dbReference type="GO" id="GO:0005524">
    <property type="term" value="F:ATP binding"/>
    <property type="evidence" value="ECO:0007669"/>
    <property type="project" value="UniProtKB-KW"/>
</dbReference>
<organism evidence="4 5">
    <name type="scientific">Achromobacter pestifer</name>
    <dbReference type="NCBI Taxonomy" id="1353889"/>
    <lineage>
        <taxon>Bacteria</taxon>
        <taxon>Pseudomonadati</taxon>
        <taxon>Pseudomonadota</taxon>
        <taxon>Betaproteobacteria</taxon>
        <taxon>Burkholderiales</taxon>
        <taxon>Alcaligenaceae</taxon>
        <taxon>Achromobacter</taxon>
    </lineage>
</organism>
<reference evidence="4 5" key="1">
    <citation type="submission" date="2020-04" db="EMBL/GenBank/DDBJ databases">
        <authorList>
            <person name="De Canck E."/>
        </authorList>
    </citation>
    <scope>NUCLEOTIDE SEQUENCE [LARGE SCALE GENOMIC DNA]</scope>
    <source>
        <strain evidence="4 5">LMG 3431</strain>
    </source>
</reference>
<accession>A0A6S6ZB85</accession>
<evidence type="ECO:0008006" key="6">
    <source>
        <dbReference type="Google" id="ProtNLM"/>
    </source>
</evidence>
<dbReference type="InterPro" id="IPR036390">
    <property type="entry name" value="WH_DNA-bd_sf"/>
</dbReference>
<dbReference type="Pfam" id="PF01022">
    <property type="entry name" value="HTH_5"/>
    <property type="match status" value="1"/>
</dbReference>
<keyword evidence="1" id="KW-0067">ATP-binding</keyword>
<dbReference type="RefSeq" id="WP_175175858.1">
    <property type="nucleotide sequence ID" value="NZ_CADIJX010000004.1"/>
</dbReference>
<dbReference type="SUPFAM" id="SSF140931">
    <property type="entry name" value="Fic-like"/>
    <property type="match status" value="1"/>
</dbReference>
<evidence type="ECO:0000313" key="4">
    <source>
        <dbReference type="EMBL" id="CAB3665214.1"/>
    </source>
</evidence>
<dbReference type="SUPFAM" id="SSF46785">
    <property type="entry name" value="Winged helix' DNA-binding domain"/>
    <property type="match status" value="1"/>
</dbReference>
<dbReference type="PANTHER" id="PTHR13504">
    <property type="entry name" value="FIDO DOMAIN-CONTAINING PROTEIN DDB_G0283145"/>
    <property type="match status" value="1"/>
</dbReference>
<name>A0A6S6ZB85_9BURK</name>
<dbReference type="InterPro" id="IPR040198">
    <property type="entry name" value="Fido_containing"/>
</dbReference>
<dbReference type="AlphaFoldDB" id="A0A6S6ZB85"/>
<feature type="domain" description="Fido" evidence="3">
    <location>
        <begin position="222"/>
        <end position="362"/>
    </location>
</feature>
<dbReference type="InterPro" id="IPR001845">
    <property type="entry name" value="HTH_ArsR_DNA-bd_dom"/>
</dbReference>
<dbReference type="Proteomes" id="UP000494108">
    <property type="component" value="Unassembled WGS sequence"/>
</dbReference>
<dbReference type="EMBL" id="CADIJX010000004">
    <property type="protein sequence ID" value="CAB3665214.1"/>
    <property type="molecule type" value="Genomic_DNA"/>
</dbReference>
<dbReference type="InterPro" id="IPR036597">
    <property type="entry name" value="Fido-like_dom_sf"/>
</dbReference>
<dbReference type="PANTHER" id="PTHR13504:SF38">
    <property type="entry name" value="FIDO DOMAIN-CONTAINING PROTEIN"/>
    <property type="match status" value="1"/>
</dbReference>
<dbReference type="Gene3D" id="1.10.10.10">
    <property type="entry name" value="Winged helix-like DNA-binding domain superfamily/Winged helix DNA-binding domain"/>
    <property type="match status" value="1"/>
</dbReference>
<dbReference type="Gene3D" id="1.10.3290.10">
    <property type="entry name" value="Fido-like domain"/>
    <property type="match status" value="1"/>
</dbReference>